<evidence type="ECO:0000256" key="1">
    <source>
        <dbReference type="SAM" id="MobiDB-lite"/>
    </source>
</evidence>
<protein>
    <submittedName>
        <fullName evidence="2">Uncharacterized protein</fullName>
    </submittedName>
</protein>
<proteinExistence type="predicted"/>
<dbReference type="AlphaFoldDB" id="A0A0A8YSA5"/>
<feature type="region of interest" description="Disordered" evidence="1">
    <location>
        <begin position="33"/>
        <end position="55"/>
    </location>
</feature>
<accession>A0A0A8YSA5</accession>
<reference evidence="2" key="1">
    <citation type="submission" date="2014-09" db="EMBL/GenBank/DDBJ databases">
        <authorList>
            <person name="Magalhaes I.L.F."/>
            <person name="Oliveira U."/>
            <person name="Santos F.R."/>
            <person name="Vidigal T.H.D.A."/>
            <person name="Brescovit A.D."/>
            <person name="Santos A.J."/>
        </authorList>
    </citation>
    <scope>NUCLEOTIDE SEQUENCE</scope>
    <source>
        <tissue evidence="2">Shoot tissue taken approximately 20 cm above the soil surface</tissue>
    </source>
</reference>
<evidence type="ECO:0000313" key="2">
    <source>
        <dbReference type="EMBL" id="JAD25282.1"/>
    </source>
</evidence>
<name>A0A0A8YSA5_ARUDO</name>
<reference evidence="2" key="2">
    <citation type="journal article" date="2015" name="Data Brief">
        <title>Shoot transcriptome of the giant reed, Arundo donax.</title>
        <authorList>
            <person name="Barrero R.A."/>
            <person name="Guerrero F.D."/>
            <person name="Moolhuijzen P."/>
            <person name="Goolsby J.A."/>
            <person name="Tidwell J."/>
            <person name="Bellgard S.E."/>
            <person name="Bellgard M.I."/>
        </authorList>
    </citation>
    <scope>NUCLEOTIDE SEQUENCE</scope>
    <source>
        <tissue evidence="2">Shoot tissue taken approximately 20 cm above the soil surface</tissue>
    </source>
</reference>
<dbReference type="EMBL" id="GBRH01272613">
    <property type="protein sequence ID" value="JAD25282.1"/>
    <property type="molecule type" value="Transcribed_RNA"/>
</dbReference>
<organism evidence="2">
    <name type="scientific">Arundo donax</name>
    <name type="common">Giant reed</name>
    <name type="synonym">Donax arundinaceus</name>
    <dbReference type="NCBI Taxonomy" id="35708"/>
    <lineage>
        <taxon>Eukaryota</taxon>
        <taxon>Viridiplantae</taxon>
        <taxon>Streptophyta</taxon>
        <taxon>Embryophyta</taxon>
        <taxon>Tracheophyta</taxon>
        <taxon>Spermatophyta</taxon>
        <taxon>Magnoliopsida</taxon>
        <taxon>Liliopsida</taxon>
        <taxon>Poales</taxon>
        <taxon>Poaceae</taxon>
        <taxon>PACMAD clade</taxon>
        <taxon>Arundinoideae</taxon>
        <taxon>Arundineae</taxon>
        <taxon>Arundo</taxon>
    </lineage>
</organism>
<sequence>MPSMGERYTTRLHGQCCDSRHCEVRRRGCPGEEAGLGGMATESRRGVVRRGQAEE</sequence>